<organism evidence="2 3">
    <name type="scientific">Caerostris extrusa</name>
    <name type="common">Bark spider</name>
    <name type="synonym">Caerostris bankana</name>
    <dbReference type="NCBI Taxonomy" id="172846"/>
    <lineage>
        <taxon>Eukaryota</taxon>
        <taxon>Metazoa</taxon>
        <taxon>Ecdysozoa</taxon>
        <taxon>Arthropoda</taxon>
        <taxon>Chelicerata</taxon>
        <taxon>Arachnida</taxon>
        <taxon>Araneae</taxon>
        <taxon>Araneomorphae</taxon>
        <taxon>Entelegynae</taxon>
        <taxon>Araneoidea</taxon>
        <taxon>Araneidae</taxon>
        <taxon>Caerostris</taxon>
    </lineage>
</organism>
<reference evidence="2 3" key="1">
    <citation type="submission" date="2021-06" db="EMBL/GenBank/DDBJ databases">
        <title>Caerostris extrusa draft genome.</title>
        <authorList>
            <person name="Kono N."/>
            <person name="Arakawa K."/>
        </authorList>
    </citation>
    <scope>NUCLEOTIDE SEQUENCE [LARGE SCALE GENOMIC DNA]</scope>
</reference>
<proteinExistence type="predicted"/>
<dbReference type="AlphaFoldDB" id="A0AAV4WGF2"/>
<dbReference type="EMBL" id="BPLR01016123">
    <property type="protein sequence ID" value="GIY81443.1"/>
    <property type="molecule type" value="Genomic_DNA"/>
</dbReference>
<evidence type="ECO:0000256" key="1">
    <source>
        <dbReference type="SAM" id="MobiDB-lite"/>
    </source>
</evidence>
<comment type="caution">
    <text evidence="2">The sequence shown here is derived from an EMBL/GenBank/DDBJ whole genome shotgun (WGS) entry which is preliminary data.</text>
</comment>
<keyword evidence="3" id="KW-1185">Reference proteome</keyword>
<sequence length="77" mass="8198">MEGVPSSEVQPADSATRTFIPGKSSISPANAFGAKGEGIPFDALRVRALAATTLPNCEIDSCEPARRRKYADKRFTA</sequence>
<evidence type="ECO:0000313" key="2">
    <source>
        <dbReference type="EMBL" id="GIY81443.1"/>
    </source>
</evidence>
<feature type="region of interest" description="Disordered" evidence="1">
    <location>
        <begin position="1"/>
        <end position="21"/>
    </location>
</feature>
<dbReference type="Proteomes" id="UP001054945">
    <property type="component" value="Unassembled WGS sequence"/>
</dbReference>
<name>A0AAV4WGF2_CAEEX</name>
<gene>
    <name evidence="2" type="ORF">CEXT_441381</name>
</gene>
<protein>
    <submittedName>
        <fullName evidence="2">Uncharacterized protein</fullName>
    </submittedName>
</protein>
<feature type="compositionally biased region" description="Polar residues" evidence="1">
    <location>
        <begin position="7"/>
        <end position="17"/>
    </location>
</feature>
<evidence type="ECO:0000313" key="3">
    <source>
        <dbReference type="Proteomes" id="UP001054945"/>
    </source>
</evidence>
<accession>A0AAV4WGF2</accession>